<dbReference type="InterPro" id="IPR015315">
    <property type="entry name" value="DUF1963"/>
</dbReference>
<dbReference type="Proteomes" id="UP001500683">
    <property type="component" value="Unassembled WGS sequence"/>
</dbReference>
<organism evidence="1 2">
    <name type="scientific">Actinomadura miaoliensis</name>
    <dbReference type="NCBI Taxonomy" id="430685"/>
    <lineage>
        <taxon>Bacteria</taxon>
        <taxon>Bacillati</taxon>
        <taxon>Actinomycetota</taxon>
        <taxon>Actinomycetes</taxon>
        <taxon>Streptosporangiales</taxon>
        <taxon>Thermomonosporaceae</taxon>
        <taxon>Actinomadura</taxon>
    </lineage>
</organism>
<evidence type="ECO:0008006" key="3">
    <source>
        <dbReference type="Google" id="ProtNLM"/>
    </source>
</evidence>
<proteinExistence type="predicted"/>
<comment type="caution">
    <text evidence="1">The sequence shown here is derived from an EMBL/GenBank/DDBJ whole genome shotgun (WGS) entry which is preliminary data.</text>
</comment>
<dbReference type="PANTHER" id="PTHR36436">
    <property type="entry name" value="SLL5081 PROTEIN"/>
    <property type="match status" value="1"/>
</dbReference>
<gene>
    <name evidence="1" type="ORF">GCM10022214_34850</name>
</gene>
<reference evidence="2" key="1">
    <citation type="journal article" date="2019" name="Int. J. Syst. Evol. Microbiol.">
        <title>The Global Catalogue of Microorganisms (GCM) 10K type strain sequencing project: providing services to taxonomists for standard genome sequencing and annotation.</title>
        <authorList>
            <consortium name="The Broad Institute Genomics Platform"/>
            <consortium name="The Broad Institute Genome Sequencing Center for Infectious Disease"/>
            <person name="Wu L."/>
            <person name="Ma J."/>
        </authorList>
    </citation>
    <scope>NUCLEOTIDE SEQUENCE [LARGE SCALE GENOMIC DNA]</scope>
    <source>
        <strain evidence="2">JCM 16702</strain>
    </source>
</reference>
<dbReference type="Gene3D" id="2.30.320.10">
    <property type="entry name" value="YwqG-like"/>
    <property type="match status" value="1"/>
</dbReference>
<name>A0ABP7VUK3_9ACTN</name>
<sequence length="281" mass="31086">MALVNGCRTRDARDMDHFTAQRQRLRSMFGVFFAPEVIAALLTLVRPAVRLGPDGEAAVRFGGAPLLPAGAPWPTWNGRPLDYLCTVDFTRLAAVVALPGLPTEGQVAFYYASAIPRPWGDEPGQRDGWRLLTGDLKEAEPPEGTVTYPPCTLRAAPLLSLPAPQEPVLRQLENTYSGTLPVYEQLHAAWLQHIWPDDTPVHQIGGWPALVQRPLGPDCQRASGQNLGTPVSEDSTQNCNLLLQLDSDPRLDWHWGDPGRVYFCTHRDQPLHHAWLTLQAT</sequence>
<keyword evidence="2" id="KW-1185">Reference proteome</keyword>
<evidence type="ECO:0000313" key="2">
    <source>
        <dbReference type="Proteomes" id="UP001500683"/>
    </source>
</evidence>
<dbReference type="PANTHER" id="PTHR36436:SF6">
    <property type="entry name" value="SLL5081 PROTEIN"/>
    <property type="match status" value="1"/>
</dbReference>
<accession>A0ABP7VUK3</accession>
<dbReference type="EMBL" id="BAAAZG010000020">
    <property type="protein sequence ID" value="GAA4074899.1"/>
    <property type="molecule type" value="Genomic_DNA"/>
</dbReference>
<evidence type="ECO:0000313" key="1">
    <source>
        <dbReference type="EMBL" id="GAA4074899.1"/>
    </source>
</evidence>
<dbReference type="SUPFAM" id="SSF103032">
    <property type="entry name" value="Hypothetical protein YwqG"/>
    <property type="match status" value="1"/>
</dbReference>
<dbReference type="InterPro" id="IPR035948">
    <property type="entry name" value="YwqG-like_sf"/>
</dbReference>
<protein>
    <recommendedName>
        <fullName evidence="3">DUF1963 domain-containing protein</fullName>
    </recommendedName>
</protein>
<dbReference type="Pfam" id="PF09234">
    <property type="entry name" value="DUF1963"/>
    <property type="match status" value="1"/>
</dbReference>